<organism evidence="1 2">
    <name type="scientific">Nesterenkonia natronophila</name>
    <dbReference type="NCBI Taxonomy" id="2174932"/>
    <lineage>
        <taxon>Bacteria</taxon>
        <taxon>Bacillati</taxon>
        <taxon>Actinomycetota</taxon>
        <taxon>Actinomycetes</taxon>
        <taxon>Micrococcales</taxon>
        <taxon>Micrococcaceae</taxon>
        <taxon>Nesterenkonia</taxon>
    </lineage>
</organism>
<proteinExistence type="predicted"/>
<dbReference type="Gene3D" id="3.40.50.1000">
    <property type="entry name" value="HAD superfamily/HAD-like"/>
    <property type="match status" value="1"/>
</dbReference>
<dbReference type="Proteomes" id="UP000266615">
    <property type="component" value="Unassembled WGS sequence"/>
</dbReference>
<dbReference type="InterPro" id="IPR036412">
    <property type="entry name" value="HAD-like_sf"/>
</dbReference>
<dbReference type="InterPro" id="IPR023198">
    <property type="entry name" value="PGP-like_dom2"/>
</dbReference>
<sequence length="223" mass="24147">MDGTLVDTEPYWIESQYRLVTEHGGTWDEEKAHHLVGQALTYSASVLQDAGVQMGVREIIDHLTAQVVNRCAERIPWRPGARDLLQELHRERVRSAMVTMSFTPLARAIADALPTGQLEFVVTGDMVSAGKPDPEAYHLAFDTMAANHEVRTGAPLRRQKCLAIEDSVPGTAAAAASGLVTVAVPHYSPLPATGQWHLLETLAGTGLADLQELLVREPSPAVA</sequence>
<evidence type="ECO:0000313" key="2">
    <source>
        <dbReference type="Proteomes" id="UP000266615"/>
    </source>
</evidence>
<reference evidence="1 2" key="1">
    <citation type="submission" date="2018-09" db="EMBL/GenBank/DDBJ databases">
        <title>Nesterenkonia natronophila sp. nov., an alkaliphilic actinobacteriume isolated from a soda lake, and emended description of the genus Nesterenkonia.</title>
        <authorList>
            <person name="Menes R.J."/>
            <person name="Iriarte A."/>
        </authorList>
    </citation>
    <scope>NUCLEOTIDE SEQUENCE [LARGE SCALE GENOMIC DNA]</scope>
    <source>
        <strain evidence="1 2">M8</strain>
    </source>
</reference>
<dbReference type="OrthoDB" id="9797743at2"/>
<dbReference type="Gene3D" id="1.10.150.240">
    <property type="entry name" value="Putative phosphatase, domain 2"/>
    <property type="match status" value="1"/>
</dbReference>
<evidence type="ECO:0000313" key="1">
    <source>
        <dbReference type="EMBL" id="RJN31515.1"/>
    </source>
</evidence>
<gene>
    <name evidence="1" type="ORF">D3250_10915</name>
</gene>
<dbReference type="PANTHER" id="PTHR18901">
    <property type="entry name" value="2-DEOXYGLUCOSE-6-PHOSPHATE PHOSPHATASE 2"/>
    <property type="match status" value="1"/>
</dbReference>
<dbReference type="CDD" id="cd07505">
    <property type="entry name" value="HAD_BPGM-like"/>
    <property type="match status" value="1"/>
</dbReference>
<dbReference type="InterPro" id="IPR023214">
    <property type="entry name" value="HAD_sf"/>
</dbReference>
<keyword evidence="2" id="KW-1185">Reference proteome</keyword>
<dbReference type="PANTHER" id="PTHR18901:SF38">
    <property type="entry name" value="PSEUDOURIDINE-5'-PHOSPHATASE"/>
    <property type="match status" value="1"/>
</dbReference>
<accession>A0A3A4FGS4</accession>
<dbReference type="GO" id="GO:0016787">
    <property type="term" value="F:hydrolase activity"/>
    <property type="evidence" value="ECO:0007669"/>
    <property type="project" value="UniProtKB-KW"/>
</dbReference>
<dbReference type="SUPFAM" id="SSF56784">
    <property type="entry name" value="HAD-like"/>
    <property type="match status" value="1"/>
</dbReference>
<dbReference type="AlphaFoldDB" id="A0A3A4FGS4"/>
<dbReference type="EMBL" id="QYZP01000003">
    <property type="protein sequence ID" value="RJN31515.1"/>
    <property type="molecule type" value="Genomic_DNA"/>
</dbReference>
<protein>
    <submittedName>
        <fullName evidence="1">HAD family hydrolase</fullName>
    </submittedName>
</protein>
<keyword evidence="1" id="KW-0378">Hydrolase</keyword>
<dbReference type="Pfam" id="PF00702">
    <property type="entry name" value="Hydrolase"/>
    <property type="match status" value="1"/>
</dbReference>
<comment type="caution">
    <text evidence="1">The sequence shown here is derived from an EMBL/GenBank/DDBJ whole genome shotgun (WGS) entry which is preliminary data.</text>
</comment>
<name>A0A3A4FGS4_9MICC</name>